<dbReference type="Pfam" id="PF14529">
    <property type="entry name" value="Exo_endo_phos_2"/>
    <property type="match status" value="1"/>
</dbReference>
<dbReference type="CDD" id="cd01650">
    <property type="entry name" value="RT_nLTR_like"/>
    <property type="match status" value="1"/>
</dbReference>
<organism evidence="2 3">
    <name type="scientific">Daphnia magna</name>
    <dbReference type="NCBI Taxonomy" id="35525"/>
    <lineage>
        <taxon>Eukaryota</taxon>
        <taxon>Metazoa</taxon>
        <taxon>Ecdysozoa</taxon>
        <taxon>Arthropoda</taxon>
        <taxon>Crustacea</taxon>
        <taxon>Branchiopoda</taxon>
        <taxon>Diplostraca</taxon>
        <taxon>Cladocera</taxon>
        <taxon>Anomopoda</taxon>
        <taxon>Daphniidae</taxon>
        <taxon>Daphnia</taxon>
    </lineage>
</organism>
<evidence type="ECO:0000259" key="1">
    <source>
        <dbReference type="PROSITE" id="PS50878"/>
    </source>
</evidence>
<reference evidence="2 3" key="1">
    <citation type="submission" date="2016-03" db="EMBL/GenBank/DDBJ databases">
        <title>EvidentialGene: Evidence-directed Construction of Genes on Genomes.</title>
        <authorList>
            <person name="Gilbert D.G."/>
            <person name="Choi J.-H."/>
            <person name="Mockaitis K."/>
            <person name="Colbourne J."/>
            <person name="Pfrender M."/>
        </authorList>
    </citation>
    <scope>NUCLEOTIDE SEQUENCE [LARGE SCALE GENOMIC DNA]</scope>
    <source>
        <strain evidence="2 3">Xinb3</strain>
        <tissue evidence="2">Complete organism</tissue>
    </source>
</reference>
<dbReference type="InterPro" id="IPR036691">
    <property type="entry name" value="Endo/exonu/phosph_ase_sf"/>
</dbReference>
<dbReference type="Proteomes" id="UP000076858">
    <property type="component" value="Unassembled WGS sequence"/>
</dbReference>
<dbReference type="AlphaFoldDB" id="A0A164MS79"/>
<sequence length="987" mass="112670">MTPPLKILQWNARGLYKSRLEEFKNNLRFHNPHIVLLSETHWKNEYKVKFSSYNSFVLNRVSQGGGVAILTKKNMQATTLGVEPNENFEAIGVTIKLKNKEELEVLSLYCPNGNRCNYEEIENILTNTGNSVIAGGDLNAHSELWEDGYPSNTCGRIIKNYLHNESKFILATPKNLGTRPSLSDNRNATIDLTLCTPDIANLTTIRTGPYWGSYHLPVFMEVKLNSTPQAPPKSKWKFEESKWQNWNEDITTQLKNNNPSTRDPEAAYNNFYSSLMISSNKHFAPKNSDSPRESKKPWWTSECRAAAKNAKKAFKTWRSTLLQEDKSNLNKMEAIKKRTILTAKNNAWEKHLDTMDAGNSSKFWKFSKAMMNGRKDYTSAPLKKANGDLTADPLEKAHIYLDHFSPPYDSDQSRMPSNPEYEEEINKNLSGTDLDPINSDFSLQELTRSFSQLPDKAMGIDRIHNKMLKNLNAENRKTLLQLLNLMFRKGYVPKEWKCAIVTPALKPNKPAGSADSYRPISLTSCLCKAMEKMINNRLKWHLDHLKLLPKVQTGFRRGCTTTDNLIRIESAIKRGFNNSHSTTAIFLDISKAYDNVWITGLLFKLTKAKVKGHTLLWLKNFLTGRSIRTRVDDNLSDEREICKGVPQGSVLSPLLFNIMLADFPMPVNGCETSLFADDVAIYYTAKTKKEAEGPLQDLLDKIEEWAISWNFHFSVDKCASLTFTKKRTNEPGHRFKLSGADISEVFQYKFLGITLDQKLSWEPHTKTIINKIQKRANLIRTLTYGKNTLKLPLLIRIFKAMIRSAYDYGSFVLGSMPKTRINKLNQAQNQILRIILGCFKSTPRALLNMETGIHPVESRWEQLAYRYLIRLNEKPWNPAYDTVQQLIKATAKWKPNSTPAAIIHLRKLDQTTKTLFKSPVSHTPEVEPLPPWKHFHIPTKYFPLKKKEALNSTRTAQIFLSLTSLQDPNHLAIYTDGSVCESSKTST</sequence>
<keyword evidence="3" id="KW-1185">Reference proteome</keyword>
<dbReference type="OrthoDB" id="6381824at2759"/>
<dbReference type="GO" id="GO:0071897">
    <property type="term" value="P:DNA biosynthetic process"/>
    <property type="evidence" value="ECO:0007669"/>
    <property type="project" value="UniProtKB-ARBA"/>
</dbReference>
<dbReference type="SUPFAM" id="SSF56219">
    <property type="entry name" value="DNase I-like"/>
    <property type="match status" value="1"/>
</dbReference>
<dbReference type="InterPro" id="IPR005135">
    <property type="entry name" value="Endo/exonuclease/phosphatase"/>
</dbReference>
<dbReference type="PANTHER" id="PTHR36688">
    <property type="entry name" value="ENDO/EXONUCLEASE/PHOSPHATASE DOMAIN-CONTAINING PROTEIN"/>
    <property type="match status" value="1"/>
</dbReference>
<dbReference type="GO" id="GO:0003824">
    <property type="term" value="F:catalytic activity"/>
    <property type="evidence" value="ECO:0007669"/>
    <property type="project" value="InterPro"/>
</dbReference>
<comment type="caution">
    <text evidence="2">The sequence shown here is derived from an EMBL/GenBank/DDBJ whole genome shotgun (WGS) entry which is preliminary data.</text>
</comment>
<dbReference type="SUPFAM" id="SSF56672">
    <property type="entry name" value="DNA/RNA polymerases"/>
    <property type="match status" value="1"/>
</dbReference>
<protein>
    <recommendedName>
        <fullName evidence="1">Reverse transcriptase domain-containing protein</fullName>
    </recommendedName>
</protein>
<evidence type="ECO:0000313" key="3">
    <source>
        <dbReference type="Proteomes" id="UP000076858"/>
    </source>
</evidence>
<accession>A0A164MS79</accession>
<dbReference type="Gene3D" id="3.60.10.10">
    <property type="entry name" value="Endonuclease/exonuclease/phosphatase"/>
    <property type="match status" value="1"/>
</dbReference>
<dbReference type="InterPro" id="IPR000477">
    <property type="entry name" value="RT_dom"/>
</dbReference>
<dbReference type="STRING" id="35525.A0A164MS79"/>
<proteinExistence type="predicted"/>
<evidence type="ECO:0000313" key="2">
    <source>
        <dbReference type="EMBL" id="KZS05308.1"/>
    </source>
</evidence>
<dbReference type="Pfam" id="PF00078">
    <property type="entry name" value="RVT_1"/>
    <property type="match status" value="1"/>
</dbReference>
<dbReference type="PROSITE" id="PS50878">
    <property type="entry name" value="RT_POL"/>
    <property type="match status" value="1"/>
</dbReference>
<dbReference type="PANTHER" id="PTHR36688:SF2">
    <property type="entry name" value="ENDONUCLEASE_EXONUCLEASE_PHOSPHATASE DOMAIN-CONTAINING PROTEIN"/>
    <property type="match status" value="1"/>
</dbReference>
<name>A0A164MS79_9CRUS</name>
<dbReference type="InterPro" id="IPR052560">
    <property type="entry name" value="RdDP_mobile_element"/>
</dbReference>
<gene>
    <name evidence="2" type="ORF">APZ42_031563</name>
</gene>
<feature type="domain" description="Reverse transcriptase" evidence="1">
    <location>
        <begin position="485"/>
        <end position="755"/>
    </location>
</feature>
<dbReference type="EMBL" id="LRGB01002969">
    <property type="protein sequence ID" value="KZS05308.1"/>
    <property type="molecule type" value="Genomic_DNA"/>
</dbReference>
<dbReference type="InterPro" id="IPR043502">
    <property type="entry name" value="DNA/RNA_pol_sf"/>
</dbReference>